<keyword evidence="2" id="KW-1003">Cell membrane</keyword>
<dbReference type="GO" id="GO:0005886">
    <property type="term" value="C:plasma membrane"/>
    <property type="evidence" value="ECO:0007669"/>
    <property type="project" value="UniProtKB-SubCell"/>
</dbReference>
<evidence type="ECO:0000313" key="7">
    <source>
        <dbReference type="EMBL" id="ATX78892.1"/>
    </source>
</evidence>
<evidence type="ECO:0000256" key="5">
    <source>
        <dbReference type="ARBA" id="ARBA00023136"/>
    </source>
</evidence>
<proteinExistence type="predicted"/>
<organism evidence="7 8">
    <name type="scientific">Mariprofundus aestuarium</name>
    <dbReference type="NCBI Taxonomy" id="1921086"/>
    <lineage>
        <taxon>Bacteria</taxon>
        <taxon>Pseudomonadati</taxon>
        <taxon>Pseudomonadota</taxon>
        <taxon>Candidatius Mariprofundia</taxon>
        <taxon>Mariprofundales</taxon>
        <taxon>Mariprofundaceae</taxon>
        <taxon>Mariprofundus</taxon>
    </lineage>
</organism>
<dbReference type="Pfam" id="PF03899">
    <property type="entry name" value="ATP-synt_I"/>
    <property type="match status" value="1"/>
</dbReference>
<keyword evidence="5 6" id="KW-0472">Membrane</keyword>
<accession>A0A2K8KW73</accession>
<comment type="subcellular location">
    <subcellularLocation>
        <location evidence="1">Cell membrane</location>
        <topology evidence="1">Multi-pass membrane protein</topology>
    </subcellularLocation>
</comment>
<dbReference type="RefSeq" id="WP_100276847.1">
    <property type="nucleotide sequence ID" value="NZ_CP018799.1"/>
</dbReference>
<keyword evidence="8" id="KW-1185">Reference proteome</keyword>
<feature type="transmembrane region" description="Helical" evidence="6">
    <location>
        <begin position="73"/>
        <end position="92"/>
    </location>
</feature>
<feature type="transmembrane region" description="Helical" evidence="6">
    <location>
        <begin position="36"/>
        <end position="53"/>
    </location>
</feature>
<dbReference type="OrthoDB" id="9905367at2"/>
<feature type="transmembrane region" description="Helical" evidence="6">
    <location>
        <begin position="98"/>
        <end position="119"/>
    </location>
</feature>
<name>A0A2K8KW73_MARES</name>
<feature type="transmembrane region" description="Helical" evidence="6">
    <location>
        <begin position="12"/>
        <end position="30"/>
    </location>
</feature>
<reference evidence="7 8" key="1">
    <citation type="submission" date="2016-12" db="EMBL/GenBank/DDBJ databases">
        <title>Isolation and genomic insights into novel planktonic Zetaproteobacteria from stratified waters of the Chesapeake Bay.</title>
        <authorList>
            <person name="McAllister S.M."/>
            <person name="Kato S."/>
            <person name="Chan C.S."/>
            <person name="Chiu B.K."/>
            <person name="Field E.K."/>
        </authorList>
    </citation>
    <scope>NUCLEOTIDE SEQUENCE [LARGE SCALE GENOMIC DNA]</scope>
    <source>
        <strain evidence="7 8">CP-5</strain>
    </source>
</reference>
<evidence type="ECO:0000256" key="4">
    <source>
        <dbReference type="ARBA" id="ARBA00022989"/>
    </source>
</evidence>
<dbReference type="Proteomes" id="UP000231701">
    <property type="component" value="Chromosome"/>
</dbReference>
<sequence length="129" mass="13670">MSLLKESAVGLMVRLQILVGAVGFIGLMLYDQSNAALSLLYGVTMMVVNSLWLSRRLDKTRGMDVSGSKRSLYVGAVLRFVALIAGLMLAHLAGLHLLVVAAGVFVAQAVVFVSALIGFRKEYKGGGLG</sequence>
<dbReference type="EMBL" id="CP018799">
    <property type="protein sequence ID" value="ATX78892.1"/>
    <property type="molecule type" value="Genomic_DNA"/>
</dbReference>
<evidence type="ECO:0000256" key="3">
    <source>
        <dbReference type="ARBA" id="ARBA00022692"/>
    </source>
</evidence>
<evidence type="ECO:0000256" key="1">
    <source>
        <dbReference type="ARBA" id="ARBA00004651"/>
    </source>
</evidence>
<evidence type="ECO:0000256" key="6">
    <source>
        <dbReference type="SAM" id="Phobius"/>
    </source>
</evidence>
<keyword evidence="4 6" id="KW-1133">Transmembrane helix</keyword>
<dbReference type="AlphaFoldDB" id="A0A2K8KW73"/>
<evidence type="ECO:0000313" key="8">
    <source>
        <dbReference type="Proteomes" id="UP000231701"/>
    </source>
</evidence>
<gene>
    <name evidence="7" type="ORF">Ga0123461_0455</name>
</gene>
<protein>
    <submittedName>
        <fullName evidence="7">ATP synthase I chain</fullName>
    </submittedName>
</protein>
<dbReference type="KEGG" id="maes:Ga0123461_0455"/>
<evidence type="ECO:0000256" key="2">
    <source>
        <dbReference type="ARBA" id="ARBA00022475"/>
    </source>
</evidence>
<keyword evidence="3 6" id="KW-0812">Transmembrane</keyword>
<dbReference type="InterPro" id="IPR005598">
    <property type="entry name" value="ATP_synth_I"/>
</dbReference>